<dbReference type="GO" id="GO:0043190">
    <property type="term" value="C:ATP-binding cassette (ABC) transporter complex"/>
    <property type="evidence" value="ECO:0007669"/>
    <property type="project" value="InterPro"/>
</dbReference>
<keyword evidence="5 6" id="KW-0472">Membrane</keyword>
<keyword evidence="2" id="KW-1003">Cell membrane</keyword>
<dbReference type="Pfam" id="PF02361">
    <property type="entry name" value="CbiQ"/>
    <property type="match status" value="1"/>
</dbReference>
<comment type="subcellular location">
    <subcellularLocation>
        <location evidence="1">Cell membrane</location>
        <topology evidence="1">Multi-pass membrane protein</topology>
    </subcellularLocation>
</comment>
<keyword evidence="3 6" id="KW-0812">Transmembrane</keyword>
<feature type="transmembrane region" description="Helical" evidence="6">
    <location>
        <begin position="55"/>
        <end position="72"/>
    </location>
</feature>
<dbReference type="EMBL" id="CAADRM010000089">
    <property type="protein sequence ID" value="VFU14291.1"/>
    <property type="molecule type" value="Genomic_DNA"/>
</dbReference>
<dbReference type="InterPro" id="IPR012809">
    <property type="entry name" value="ECF_CbiQ"/>
</dbReference>
<reference evidence="7" key="1">
    <citation type="submission" date="2019-03" db="EMBL/GenBank/DDBJ databases">
        <authorList>
            <person name="Hao L."/>
        </authorList>
    </citation>
    <scope>NUCLEOTIDE SEQUENCE</scope>
</reference>
<accession>A0A485M069</accession>
<dbReference type="PANTHER" id="PTHR34857:SF2">
    <property type="entry name" value="SLL0384 PROTEIN"/>
    <property type="match status" value="1"/>
</dbReference>
<gene>
    <name evidence="7" type="primary">nikQ</name>
    <name evidence="7" type="ORF">SCFA_270061</name>
</gene>
<evidence type="ECO:0000256" key="2">
    <source>
        <dbReference type="ARBA" id="ARBA00022475"/>
    </source>
</evidence>
<feature type="transmembrane region" description="Helical" evidence="6">
    <location>
        <begin position="155"/>
        <end position="174"/>
    </location>
</feature>
<feature type="transmembrane region" description="Helical" evidence="6">
    <location>
        <begin position="102"/>
        <end position="121"/>
    </location>
</feature>
<proteinExistence type="predicted"/>
<dbReference type="InterPro" id="IPR051611">
    <property type="entry name" value="ECF_transporter_component"/>
</dbReference>
<dbReference type="AlphaFoldDB" id="A0A485M069"/>
<evidence type="ECO:0000313" key="7">
    <source>
        <dbReference type="EMBL" id="VFU14291.1"/>
    </source>
</evidence>
<organism evidence="7">
    <name type="scientific">anaerobic digester metagenome</name>
    <dbReference type="NCBI Taxonomy" id="1263854"/>
    <lineage>
        <taxon>unclassified sequences</taxon>
        <taxon>metagenomes</taxon>
        <taxon>ecological metagenomes</taxon>
    </lineage>
</organism>
<dbReference type="InterPro" id="IPR003339">
    <property type="entry name" value="ABC/ECF_trnsptr_transmembrane"/>
</dbReference>
<name>A0A485M069_9ZZZZ</name>
<dbReference type="PANTHER" id="PTHR34857">
    <property type="entry name" value="SLL0384 PROTEIN"/>
    <property type="match status" value="1"/>
</dbReference>
<evidence type="ECO:0000256" key="1">
    <source>
        <dbReference type="ARBA" id="ARBA00004651"/>
    </source>
</evidence>
<sequence>MADIARSFNDLNFLDHLSTGNSFLHRLDPRVKLLTVMGFIFTVVSFPRYEISSLLPFFFFPAVMIPLANIPVRYLMRKYLFLLPFAVLIGIFNPIFDREPFAFIGPLAVSGGMISFLSILIRFTLTILAAFILVAVTGFNGICLALERFKVPEVFCVQLMMLYRYIFVLSSEAVKMARARELRSFGRKGQGIKPYVSLIGHLLLRTWDRARRVHTAMLSRGFHGKFYMRRPLALKASDVIFCLAWLFLFIVFRLYDIPAVIGEILTGAVA</sequence>
<dbReference type="NCBIfam" id="TIGR02454">
    <property type="entry name" value="ECF_T_CbiQ"/>
    <property type="match status" value="1"/>
</dbReference>
<dbReference type="CDD" id="cd16914">
    <property type="entry name" value="EcfT"/>
    <property type="match status" value="1"/>
</dbReference>
<evidence type="ECO:0000256" key="3">
    <source>
        <dbReference type="ARBA" id="ARBA00022692"/>
    </source>
</evidence>
<evidence type="ECO:0000256" key="4">
    <source>
        <dbReference type="ARBA" id="ARBA00022989"/>
    </source>
</evidence>
<feature type="transmembrane region" description="Helical" evidence="6">
    <location>
        <begin position="128"/>
        <end position="149"/>
    </location>
</feature>
<evidence type="ECO:0000256" key="6">
    <source>
        <dbReference type="SAM" id="Phobius"/>
    </source>
</evidence>
<evidence type="ECO:0000256" key="5">
    <source>
        <dbReference type="ARBA" id="ARBA00023136"/>
    </source>
</evidence>
<protein>
    <submittedName>
        <fullName evidence="7">Nickel ABC transporter, membrane protein NikQ</fullName>
    </submittedName>
</protein>
<dbReference type="GO" id="GO:0006824">
    <property type="term" value="P:cobalt ion transport"/>
    <property type="evidence" value="ECO:0007669"/>
    <property type="project" value="InterPro"/>
</dbReference>
<feature type="transmembrane region" description="Helical" evidence="6">
    <location>
        <begin position="232"/>
        <end position="255"/>
    </location>
</feature>
<feature type="transmembrane region" description="Helical" evidence="6">
    <location>
        <begin position="79"/>
        <end position="96"/>
    </location>
</feature>
<keyword evidence="4 6" id="KW-1133">Transmembrane helix</keyword>